<dbReference type="InterPro" id="IPR009057">
    <property type="entry name" value="Homeodomain-like_sf"/>
</dbReference>
<comment type="caution">
    <text evidence="4">The sequence shown here is derived from an EMBL/GenBank/DDBJ whole genome shotgun (WGS) entry which is preliminary data.</text>
</comment>
<dbReference type="SUPFAM" id="SSF48498">
    <property type="entry name" value="Tetracyclin repressor-like, C-terminal domain"/>
    <property type="match status" value="1"/>
</dbReference>
<name>A0A9D1L8Z8_9FIRM</name>
<evidence type="ECO:0000256" key="1">
    <source>
        <dbReference type="ARBA" id="ARBA00023125"/>
    </source>
</evidence>
<dbReference type="AlphaFoldDB" id="A0A9D1L8Z8"/>
<dbReference type="PANTHER" id="PTHR43479:SF11">
    <property type="entry name" value="ACREF_ENVCD OPERON REPRESSOR-RELATED"/>
    <property type="match status" value="1"/>
</dbReference>
<evidence type="ECO:0000256" key="2">
    <source>
        <dbReference type="PROSITE-ProRule" id="PRU00335"/>
    </source>
</evidence>
<feature type="DNA-binding region" description="H-T-H motif" evidence="2">
    <location>
        <begin position="30"/>
        <end position="49"/>
    </location>
</feature>
<protein>
    <submittedName>
        <fullName evidence="4">TetR/AcrR family transcriptional regulator</fullName>
    </submittedName>
</protein>
<evidence type="ECO:0000259" key="3">
    <source>
        <dbReference type="PROSITE" id="PS50977"/>
    </source>
</evidence>
<gene>
    <name evidence="4" type="ORF">IAD16_04840</name>
</gene>
<dbReference type="SUPFAM" id="SSF46689">
    <property type="entry name" value="Homeodomain-like"/>
    <property type="match status" value="1"/>
</dbReference>
<dbReference type="InterPro" id="IPR001647">
    <property type="entry name" value="HTH_TetR"/>
</dbReference>
<dbReference type="PANTHER" id="PTHR43479">
    <property type="entry name" value="ACREF/ENVCD OPERON REPRESSOR-RELATED"/>
    <property type="match status" value="1"/>
</dbReference>
<sequence>MAAPRNENIREKILSAAEDLLASEKMSDISLADIAKEAGVSKGTLYYYYKNKNDLIFDITDKYLDQQLQDLLTWTEDASKDTSMHRLIKYVLQRDVETANLRLHLFSDSAAGNEQLRKRLLQRYKDFASILTEKISERTSEIPPDYLSWLLLILSDGLFIHKTIGNTMVGIDSFIANSEKYLELIAK</sequence>
<reference evidence="4" key="1">
    <citation type="submission" date="2020-10" db="EMBL/GenBank/DDBJ databases">
        <authorList>
            <person name="Gilroy R."/>
        </authorList>
    </citation>
    <scope>NUCLEOTIDE SEQUENCE</scope>
    <source>
        <strain evidence="4">11300</strain>
    </source>
</reference>
<dbReference type="GO" id="GO:0003677">
    <property type="term" value="F:DNA binding"/>
    <property type="evidence" value="ECO:0007669"/>
    <property type="project" value="UniProtKB-UniRule"/>
</dbReference>
<evidence type="ECO:0000313" key="5">
    <source>
        <dbReference type="Proteomes" id="UP000824091"/>
    </source>
</evidence>
<accession>A0A9D1L8Z8</accession>
<dbReference type="EMBL" id="DVMO01000071">
    <property type="protein sequence ID" value="HIU27683.1"/>
    <property type="molecule type" value="Genomic_DNA"/>
</dbReference>
<proteinExistence type="predicted"/>
<evidence type="ECO:0000313" key="4">
    <source>
        <dbReference type="EMBL" id="HIU27683.1"/>
    </source>
</evidence>
<dbReference type="PRINTS" id="PR00455">
    <property type="entry name" value="HTHTETR"/>
</dbReference>
<keyword evidence="1 2" id="KW-0238">DNA-binding</keyword>
<organism evidence="4 5">
    <name type="scientific">Candidatus Fimisoma avicola</name>
    <dbReference type="NCBI Taxonomy" id="2840826"/>
    <lineage>
        <taxon>Bacteria</taxon>
        <taxon>Bacillati</taxon>
        <taxon>Bacillota</taxon>
        <taxon>Clostridia</taxon>
        <taxon>Eubacteriales</taxon>
        <taxon>Candidatus Fimisoma</taxon>
    </lineage>
</organism>
<dbReference type="InterPro" id="IPR050624">
    <property type="entry name" value="HTH-type_Tx_Regulator"/>
</dbReference>
<dbReference type="Proteomes" id="UP000824091">
    <property type="component" value="Unassembled WGS sequence"/>
</dbReference>
<dbReference type="Gene3D" id="1.10.357.10">
    <property type="entry name" value="Tetracycline Repressor, domain 2"/>
    <property type="match status" value="1"/>
</dbReference>
<dbReference type="InterPro" id="IPR036271">
    <property type="entry name" value="Tet_transcr_reg_TetR-rel_C_sf"/>
</dbReference>
<feature type="domain" description="HTH tetR-type" evidence="3">
    <location>
        <begin position="7"/>
        <end position="67"/>
    </location>
</feature>
<dbReference type="PROSITE" id="PS50977">
    <property type="entry name" value="HTH_TETR_2"/>
    <property type="match status" value="1"/>
</dbReference>
<reference evidence="4" key="2">
    <citation type="journal article" date="2021" name="PeerJ">
        <title>Extensive microbial diversity within the chicken gut microbiome revealed by metagenomics and culture.</title>
        <authorList>
            <person name="Gilroy R."/>
            <person name="Ravi A."/>
            <person name="Getino M."/>
            <person name="Pursley I."/>
            <person name="Horton D.L."/>
            <person name="Alikhan N.F."/>
            <person name="Baker D."/>
            <person name="Gharbi K."/>
            <person name="Hall N."/>
            <person name="Watson M."/>
            <person name="Adriaenssens E.M."/>
            <person name="Foster-Nyarko E."/>
            <person name="Jarju S."/>
            <person name="Secka A."/>
            <person name="Antonio M."/>
            <person name="Oren A."/>
            <person name="Chaudhuri R.R."/>
            <person name="La Ragione R."/>
            <person name="Hildebrand F."/>
            <person name="Pallen M.J."/>
        </authorList>
    </citation>
    <scope>NUCLEOTIDE SEQUENCE</scope>
    <source>
        <strain evidence="4">11300</strain>
    </source>
</reference>
<dbReference type="Pfam" id="PF00440">
    <property type="entry name" value="TetR_N"/>
    <property type="match status" value="1"/>
</dbReference>